<dbReference type="PANTHER" id="PTHR34979">
    <property type="entry name" value="INNER MEMBRANE PROTEIN YGAZ"/>
    <property type="match status" value="1"/>
</dbReference>
<dbReference type="GO" id="GO:0005886">
    <property type="term" value="C:plasma membrane"/>
    <property type="evidence" value="ECO:0007669"/>
    <property type="project" value="UniProtKB-SubCell"/>
</dbReference>
<evidence type="ECO:0000256" key="4">
    <source>
        <dbReference type="ARBA" id="ARBA00022475"/>
    </source>
</evidence>
<proteinExistence type="inferred from homology"/>
<dbReference type="AlphaFoldDB" id="A0A0L6Z812"/>
<dbReference type="Pfam" id="PF03591">
    <property type="entry name" value="AzlC"/>
    <property type="match status" value="1"/>
</dbReference>
<evidence type="ECO:0000256" key="5">
    <source>
        <dbReference type="ARBA" id="ARBA00022692"/>
    </source>
</evidence>
<dbReference type="STRING" id="36844.SAMN04488501_11930"/>
<evidence type="ECO:0000256" key="6">
    <source>
        <dbReference type="ARBA" id="ARBA00022989"/>
    </source>
</evidence>
<feature type="transmembrane region" description="Helical" evidence="8">
    <location>
        <begin position="210"/>
        <end position="228"/>
    </location>
</feature>
<protein>
    <submittedName>
        <fullName evidence="9">Inner membrane protein YgaZ</fullName>
    </submittedName>
</protein>
<comment type="caution">
    <text evidence="9">The sequence shown here is derived from an EMBL/GenBank/DDBJ whole genome shotgun (WGS) entry which is preliminary data.</text>
</comment>
<accession>A0A0L6Z812</accession>
<feature type="transmembrane region" description="Helical" evidence="8">
    <location>
        <begin position="12"/>
        <end position="35"/>
    </location>
</feature>
<evidence type="ECO:0000256" key="8">
    <source>
        <dbReference type="SAM" id="Phobius"/>
    </source>
</evidence>
<feature type="transmembrane region" description="Helical" evidence="8">
    <location>
        <begin position="160"/>
        <end position="178"/>
    </location>
</feature>
<keyword evidence="5 8" id="KW-0812">Transmembrane</keyword>
<comment type="subcellular location">
    <subcellularLocation>
        <location evidence="1">Cell membrane</location>
        <topology evidence="1">Multi-pass membrane protein</topology>
    </subcellularLocation>
</comment>
<feature type="transmembrane region" description="Helical" evidence="8">
    <location>
        <begin position="187"/>
        <end position="204"/>
    </location>
</feature>
<keyword evidence="4" id="KW-1003">Cell membrane</keyword>
<dbReference type="PATRIC" id="fig|1121318.3.peg.2508"/>
<name>A0A0L6Z812_9CLOT</name>
<evidence type="ECO:0000313" key="10">
    <source>
        <dbReference type="Proteomes" id="UP000037043"/>
    </source>
</evidence>
<feature type="transmembrane region" description="Helical" evidence="8">
    <location>
        <begin position="133"/>
        <end position="154"/>
    </location>
</feature>
<evidence type="ECO:0000256" key="2">
    <source>
        <dbReference type="ARBA" id="ARBA00010735"/>
    </source>
</evidence>
<sequence length="239" mass="25850">MQNGVKNNGDFILGVKASIPLVIGYLPIALAFGILSKTTGISILDSFLFSALVFAGASQFMALNLILIGAGFGEIILTTLLVNFRHFLMSASLAVKIEGKIKRWIPFIAFGVTDESFSVLSFREGKITKEFTLGLQFAAYFAWVSGTVIGYVAGGILPKIITDGMGIALYAMFTAILVPELKKSSKVLFLALLSGGVNTLLNYLNLLPKGWNMIATIILVSFIGSCIYEEEEVKLCEQQ</sequence>
<keyword evidence="6 8" id="KW-1133">Transmembrane helix</keyword>
<keyword evidence="7 8" id="KW-0472">Membrane</keyword>
<evidence type="ECO:0000256" key="3">
    <source>
        <dbReference type="ARBA" id="ARBA00022448"/>
    </source>
</evidence>
<organism evidence="9 10">
    <name type="scientific">Clostridium homopropionicum DSM 5847</name>
    <dbReference type="NCBI Taxonomy" id="1121318"/>
    <lineage>
        <taxon>Bacteria</taxon>
        <taxon>Bacillati</taxon>
        <taxon>Bacillota</taxon>
        <taxon>Clostridia</taxon>
        <taxon>Eubacteriales</taxon>
        <taxon>Clostridiaceae</taxon>
        <taxon>Clostridium</taxon>
    </lineage>
</organism>
<evidence type="ECO:0000313" key="9">
    <source>
        <dbReference type="EMBL" id="KOA19111.1"/>
    </source>
</evidence>
<keyword evidence="3" id="KW-0813">Transport</keyword>
<evidence type="ECO:0000256" key="7">
    <source>
        <dbReference type="ARBA" id="ARBA00023136"/>
    </source>
</evidence>
<dbReference type="Proteomes" id="UP000037043">
    <property type="component" value="Unassembled WGS sequence"/>
</dbReference>
<dbReference type="EMBL" id="LHUR01000028">
    <property type="protein sequence ID" value="KOA19111.1"/>
    <property type="molecule type" value="Genomic_DNA"/>
</dbReference>
<dbReference type="GO" id="GO:1903785">
    <property type="term" value="P:L-valine transmembrane transport"/>
    <property type="evidence" value="ECO:0007669"/>
    <property type="project" value="TreeGrafter"/>
</dbReference>
<dbReference type="RefSeq" id="WP_052221997.1">
    <property type="nucleotide sequence ID" value="NZ_LHUR01000028.1"/>
</dbReference>
<reference evidence="10" key="1">
    <citation type="submission" date="2015-08" db="EMBL/GenBank/DDBJ databases">
        <title>Genome sequence of the strict anaerobe Clostridium homopropionicum LuHBu1 (DSM 5847T).</title>
        <authorList>
            <person name="Poehlein A."/>
            <person name="Beck M."/>
            <person name="Schiel-Bengelsdorf B."/>
            <person name="Bengelsdorf F.R."/>
            <person name="Daniel R."/>
            <person name="Duerre P."/>
        </authorList>
    </citation>
    <scope>NUCLEOTIDE SEQUENCE [LARGE SCALE GENOMIC DNA]</scope>
    <source>
        <strain evidence="10">DSM 5847</strain>
    </source>
</reference>
<dbReference type="PANTHER" id="PTHR34979:SF1">
    <property type="entry name" value="INNER MEMBRANE PROTEIN YGAZ"/>
    <property type="match status" value="1"/>
</dbReference>
<comment type="similarity">
    <text evidence="2">Belongs to the AzlC family.</text>
</comment>
<evidence type="ECO:0000256" key="1">
    <source>
        <dbReference type="ARBA" id="ARBA00004651"/>
    </source>
</evidence>
<keyword evidence="10" id="KW-1185">Reference proteome</keyword>
<dbReference type="InterPro" id="IPR011606">
    <property type="entry name" value="Brnchd-chn_aa_trnsp_permease"/>
</dbReference>
<gene>
    <name evidence="9" type="primary">ygaZ_2</name>
    <name evidence="9" type="ORF">CLHOM_24920</name>
</gene>